<dbReference type="GO" id="GO:0016787">
    <property type="term" value="F:hydrolase activity"/>
    <property type="evidence" value="ECO:0007669"/>
    <property type="project" value="UniProtKB-KW"/>
</dbReference>
<name>A0ABX8DG90_9GAMM</name>
<dbReference type="Proteomes" id="UP000676428">
    <property type="component" value="Chromosome"/>
</dbReference>
<accession>A0ABX8DG90</accession>
<dbReference type="EMBL" id="CP074572">
    <property type="protein sequence ID" value="QVK23653.1"/>
    <property type="molecule type" value="Genomic_DNA"/>
</dbReference>
<keyword evidence="2" id="KW-1185">Reference proteome</keyword>
<evidence type="ECO:0000313" key="1">
    <source>
        <dbReference type="EMBL" id="QVK23653.1"/>
    </source>
</evidence>
<proteinExistence type="predicted"/>
<gene>
    <name evidence="1" type="ORF">KHX94_02705</name>
</gene>
<dbReference type="InterPro" id="IPR036514">
    <property type="entry name" value="SGNH_hydro_sf"/>
</dbReference>
<organism evidence="1 2">
    <name type="scientific">Shewanella dokdonensis</name>
    <dbReference type="NCBI Taxonomy" id="712036"/>
    <lineage>
        <taxon>Bacteria</taxon>
        <taxon>Pseudomonadati</taxon>
        <taxon>Pseudomonadota</taxon>
        <taxon>Gammaproteobacteria</taxon>
        <taxon>Alteromonadales</taxon>
        <taxon>Shewanellaceae</taxon>
        <taxon>Shewanella</taxon>
    </lineage>
</organism>
<evidence type="ECO:0000313" key="2">
    <source>
        <dbReference type="Proteomes" id="UP000676428"/>
    </source>
</evidence>
<reference evidence="1 2" key="1">
    <citation type="journal article" date="2012" name="Int. J. Syst. Evol. Microbiol.">
        <title>Shewanella dokdonensis sp. nov., isolated from seawater.</title>
        <authorList>
            <person name="Sung H.R."/>
            <person name="Yoon J.H."/>
            <person name="Ghim S.Y."/>
        </authorList>
    </citation>
    <scope>NUCLEOTIDE SEQUENCE [LARGE SCALE GENOMIC DNA]</scope>
    <source>
        <strain evidence="1 2">DSM 23626</strain>
    </source>
</reference>
<dbReference type="RefSeq" id="WP_213682271.1">
    <property type="nucleotide sequence ID" value="NZ_CP074572.1"/>
</dbReference>
<sequence>MNTIKKVIVLLVMLGILVLILDGTSDFLLYARVQHHKNQEIYNRTNLLKKMLPNSVVQAEYIENFIETQKYLKYHYIPFIGKMAIPGDHGIYHIDEQGRRILTTKAHDAKTPQKRLLILGSSQSFGYYNNDAQSFAAQLENLLPEYVIDNYSVPSQSTALNLVNWRRITSSGHKYDLAIIVNGPIDFYSECFENPEILSQWQMEQSDKYQLPALISIPRIIIQKISTIEANPSGCQSASEQTHMVQQITFRFQQLLDYGRSLNTKTLIFIPPVPWGNRANIDNVKIQLGPDKEVLAQLMKKLEPISKKHEEIIDLNHIYDHHKEQFFLDGFGHLTVNGNKLLAKYIATYVEQNVPID</sequence>
<dbReference type="Gene3D" id="3.40.50.1110">
    <property type="entry name" value="SGNH hydrolase"/>
    <property type="match status" value="1"/>
</dbReference>
<keyword evidence="1" id="KW-0378">Hydrolase</keyword>
<protein>
    <submittedName>
        <fullName evidence="1">SGNH/GDSL hydrolase family protein</fullName>
    </submittedName>
</protein>
<dbReference type="SUPFAM" id="SSF52266">
    <property type="entry name" value="SGNH hydrolase"/>
    <property type="match status" value="1"/>
</dbReference>